<dbReference type="EMBL" id="QXTE01000131">
    <property type="protein sequence ID" value="TFK04663.1"/>
    <property type="molecule type" value="Genomic_DNA"/>
</dbReference>
<feature type="compositionally biased region" description="Pro residues" evidence="1">
    <location>
        <begin position="65"/>
        <end position="74"/>
    </location>
</feature>
<gene>
    <name evidence="2" type="ORF">DR999_PMT12883</name>
</gene>
<dbReference type="AlphaFoldDB" id="A0A4D9EB75"/>
<comment type="caution">
    <text evidence="2">The sequence shown here is derived from an EMBL/GenBank/DDBJ whole genome shotgun (WGS) entry which is preliminary data.</text>
</comment>
<reference evidence="2 3" key="1">
    <citation type="submission" date="2019-04" db="EMBL/GenBank/DDBJ databases">
        <title>Draft genome of the big-headed turtle Platysternon megacephalum.</title>
        <authorList>
            <person name="Gong S."/>
        </authorList>
    </citation>
    <scope>NUCLEOTIDE SEQUENCE [LARGE SCALE GENOMIC DNA]</scope>
    <source>
        <strain evidence="2">DO16091913</strain>
        <tissue evidence="2">Muscle</tissue>
    </source>
</reference>
<proteinExistence type="predicted"/>
<organism evidence="2 3">
    <name type="scientific">Platysternon megacephalum</name>
    <name type="common">big-headed turtle</name>
    <dbReference type="NCBI Taxonomy" id="55544"/>
    <lineage>
        <taxon>Eukaryota</taxon>
        <taxon>Metazoa</taxon>
        <taxon>Chordata</taxon>
        <taxon>Craniata</taxon>
        <taxon>Vertebrata</taxon>
        <taxon>Euteleostomi</taxon>
        <taxon>Archelosauria</taxon>
        <taxon>Testudinata</taxon>
        <taxon>Testudines</taxon>
        <taxon>Cryptodira</taxon>
        <taxon>Durocryptodira</taxon>
        <taxon>Testudinoidea</taxon>
        <taxon>Platysternidae</taxon>
        <taxon>Platysternon</taxon>
    </lineage>
</organism>
<name>A0A4D9EB75_9SAUR</name>
<evidence type="ECO:0000256" key="1">
    <source>
        <dbReference type="SAM" id="MobiDB-lite"/>
    </source>
</evidence>
<reference evidence="2 3" key="2">
    <citation type="submission" date="2019-04" db="EMBL/GenBank/DDBJ databases">
        <title>The genome sequence of big-headed turtle.</title>
        <authorList>
            <person name="Gong S."/>
        </authorList>
    </citation>
    <scope>NUCLEOTIDE SEQUENCE [LARGE SCALE GENOMIC DNA]</scope>
    <source>
        <strain evidence="2">DO16091913</strain>
        <tissue evidence="2">Muscle</tissue>
    </source>
</reference>
<evidence type="ECO:0000313" key="2">
    <source>
        <dbReference type="EMBL" id="TFK04663.1"/>
    </source>
</evidence>
<protein>
    <submittedName>
        <fullName evidence="2">Transcription factor Sp5-like</fullName>
    </submittedName>
</protein>
<sequence>MLSLLTPGYHAPYPEMLPYKMTGLRFQTWVPATPAQHSKGLNEHVLLRHSLIPPSSQSKTAPLPRVSPPPPPPTVANVNSPALSISMLFFHYGKDFAVMFARN</sequence>
<accession>A0A4D9EB75</accession>
<evidence type="ECO:0000313" key="3">
    <source>
        <dbReference type="Proteomes" id="UP000297703"/>
    </source>
</evidence>
<keyword evidence="3" id="KW-1185">Reference proteome</keyword>
<feature type="region of interest" description="Disordered" evidence="1">
    <location>
        <begin position="53"/>
        <end position="75"/>
    </location>
</feature>
<dbReference type="Proteomes" id="UP000297703">
    <property type="component" value="Unassembled WGS sequence"/>
</dbReference>